<dbReference type="RefSeq" id="WP_133537707.1">
    <property type="nucleotide sequence ID" value="NZ_SNYH01000006.1"/>
</dbReference>
<organism evidence="2 3">
    <name type="scientific">Tenacibaculum caenipelagi</name>
    <dbReference type="NCBI Taxonomy" id="1325435"/>
    <lineage>
        <taxon>Bacteria</taxon>
        <taxon>Pseudomonadati</taxon>
        <taxon>Bacteroidota</taxon>
        <taxon>Flavobacteriia</taxon>
        <taxon>Flavobacteriales</taxon>
        <taxon>Flavobacteriaceae</taxon>
        <taxon>Tenacibaculum</taxon>
    </lineage>
</organism>
<dbReference type="Proteomes" id="UP000295390">
    <property type="component" value="Unassembled WGS sequence"/>
</dbReference>
<protein>
    <submittedName>
        <fullName evidence="2">Uncharacterized protein</fullName>
    </submittedName>
</protein>
<evidence type="ECO:0000313" key="2">
    <source>
        <dbReference type="EMBL" id="TDQ22744.1"/>
    </source>
</evidence>
<proteinExistence type="predicted"/>
<comment type="caution">
    <text evidence="2">The sequence shown here is derived from an EMBL/GenBank/DDBJ whole genome shotgun (WGS) entry which is preliminary data.</text>
</comment>
<sequence>MKKRVFNLLILLFAFTATFNVFSQRKVETTKLIVKSAKNAKVLGTDETGRVIDASNLLENDKGYIISSQTDLMANGAAYTYGYSKGQIKLTNGSNIIEGIATSFNSGKYDFKSLFYSWEIYLFLENVGIVKIDINDVISDTEAVISEVNVIGVDDGLVTSWQYASGTYNYYAYPISIASGSNYIFGGLNYSIDSKLGFIAGNNNSTNGSRNVIFGDQNYINIGHSNSIFGTNNRISGTGLGMNNVFIAGNYLEPSSLYETVLGRYNNTAIEKTGLPWDLSEHLLTVGNGTSDSNRSDAFIITKGGRISAPSFDMAQITGSKDLVTLEKLQSELSNIGRINSIVAGTNVLIDDHDPANPIINVLGSPTPSLQEVTDAGNTTLNDIEFTNDKTPSKTTITSSSVHISNYAPQEESSYLDNDELAFSKGLYKVRFTPPLETLTANHTVSMPRKNGTLAITSDIPVYQAGTNVAIDNTDPSNPIINVNGGINSTDLTFVPGSTQGTVKSSNGNDAVIPQANLTDAGLMRAGFEAITTETVAATMIAHQDNAINGAGSFALNDPNIKVDYTKTGRLKRMTFNVGISYTSLEPTDVGDWIVKVPLTIHGSAGEGAKLPLIGYFSSPDTFDSAFKKTDAFSCKGYFSTNSGEIILKIKLNGSAISSGQSGVNSFQFNLVYRTDS</sequence>
<name>A0A4R6TB66_9FLAO</name>
<feature type="signal peptide" evidence="1">
    <location>
        <begin position="1"/>
        <end position="23"/>
    </location>
</feature>
<evidence type="ECO:0000256" key="1">
    <source>
        <dbReference type="SAM" id="SignalP"/>
    </source>
</evidence>
<reference evidence="2 3" key="1">
    <citation type="submission" date="2019-03" db="EMBL/GenBank/DDBJ databases">
        <title>Genomic Encyclopedia of Type Strains, Phase III (KMG-III): the genomes of soil and plant-associated and newly described type strains.</title>
        <authorList>
            <person name="Whitman W."/>
        </authorList>
    </citation>
    <scope>NUCLEOTIDE SEQUENCE [LARGE SCALE GENOMIC DNA]</scope>
    <source>
        <strain evidence="2 3">CECT 8283</strain>
    </source>
</reference>
<gene>
    <name evidence="2" type="ORF">DFQ07_2762</name>
</gene>
<dbReference type="EMBL" id="SNYH01000006">
    <property type="protein sequence ID" value="TDQ22744.1"/>
    <property type="molecule type" value="Genomic_DNA"/>
</dbReference>
<evidence type="ECO:0000313" key="3">
    <source>
        <dbReference type="Proteomes" id="UP000295390"/>
    </source>
</evidence>
<accession>A0A4R6TB66</accession>
<feature type="chain" id="PRO_5020263952" evidence="1">
    <location>
        <begin position="24"/>
        <end position="677"/>
    </location>
</feature>
<dbReference type="OrthoDB" id="1183114at2"/>
<keyword evidence="3" id="KW-1185">Reference proteome</keyword>
<dbReference type="AlphaFoldDB" id="A0A4R6TB66"/>
<keyword evidence="1" id="KW-0732">Signal</keyword>